<dbReference type="OrthoDB" id="8433260at2"/>
<gene>
    <name evidence="1" type="ORF">DW352_09915</name>
</gene>
<organism evidence="1 2">
    <name type="scientific">Pseudolabrys taiwanensis</name>
    <dbReference type="NCBI Taxonomy" id="331696"/>
    <lineage>
        <taxon>Bacteria</taxon>
        <taxon>Pseudomonadati</taxon>
        <taxon>Pseudomonadota</taxon>
        <taxon>Alphaproteobacteria</taxon>
        <taxon>Hyphomicrobiales</taxon>
        <taxon>Xanthobacteraceae</taxon>
        <taxon>Pseudolabrys</taxon>
    </lineage>
</organism>
<dbReference type="KEGG" id="ptaw:DW352_09915"/>
<reference evidence="1 2" key="1">
    <citation type="submission" date="2018-07" db="EMBL/GenBank/DDBJ databases">
        <authorList>
            <person name="Quirk P.G."/>
            <person name="Krulwich T.A."/>
        </authorList>
    </citation>
    <scope>NUCLEOTIDE SEQUENCE [LARGE SCALE GENOMIC DNA]</scope>
    <source>
        <strain evidence="1 2">CC-BB4</strain>
    </source>
</reference>
<keyword evidence="2" id="KW-1185">Reference proteome</keyword>
<protein>
    <submittedName>
        <fullName evidence="1">Uncharacterized protein</fullName>
    </submittedName>
</protein>
<accession>A0A345ZV48</accession>
<name>A0A345ZV48_9HYPH</name>
<evidence type="ECO:0000313" key="2">
    <source>
        <dbReference type="Proteomes" id="UP000254889"/>
    </source>
</evidence>
<sequence>MAGVMTTVERLRRFLRELTPQARALLINEFERSMLRGDEVIGADLVLQELRAIVREQREGAPRISNAARLFFKPLEPFLVDDRPDHTHPGRVARASLELLWTWVGRDLMPAAMPAFIEEVNKALLADDDARAEQLARAFQDRAVAAIDIAFAAADETKTRRRLKAQIGTPRAEEDATALKCVLKARDALAAMAANLPLRIGNLSDDQLNECRSWTEAAAARRDGSFLYALLLVRARLTAPWQLIRFGVRAAGSDTAARVAETPYGITVNIVLAELDRMVGELRNDLRSGQGVAVGASLKAIHDAARGLRTELDLPVDSTWGRALAAQRAQISELLRAEIESVPGRVRRLLRPRPSSEIRAQSAVDAEEVTEVEALVSFVGDCRYFAGELAINEMTQRAFGDLQYFLDTNTRALLDGLRHAGAADLGFRQSQVDAAVRLCAKVFGKDYAALLSKAAEVAATADRKTARA</sequence>
<proteinExistence type="predicted"/>
<dbReference type="EMBL" id="CP031417">
    <property type="protein sequence ID" value="AXK80795.1"/>
    <property type="molecule type" value="Genomic_DNA"/>
</dbReference>
<dbReference type="AlphaFoldDB" id="A0A345ZV48"/>
<dbReference type="Proteomes" id="UP000254889">
    <property type="component" value="Chromosome"/>
</dbReference>
<evidence type="ECO:0000313" key="1">
    <source>
        <dbReference type="EMBL" id="AXK80795.1"/>
    </source>
</evidence>